<keyword evidence="5 11" id="KW-0964">Secreted</keyword>
<evidence type="ECO:0000256" key="8">
    <source>
        <dbReference type="ARBA" id="ARBA00023085"/>
    </source>
</evidence>
<evidence type="ECO:0000256" key="7">
    <source>
        <dbReference type="ARBA" id="ARBA00022801"/>
    </source>
</evidence>
<evidence type="ECO:0000259" key="12">
    <source>
        <dbReference type="Pfam" id="PF01095"/>
    </source>
</evidence>
<evidence type="ECO:0000256" key="6">
    <source>
        <dbReference type="ARBA" id="ARBA00022729"/>
    </source>
</evidence>
<comment type="subcellular location">
    <subcellularLocation>
        <location evidence="1 11">Secreted</location>
    </subcellularLocation>
</comment>
<dbReference type="GO" id="GO:0045490">
    <property type="term" value="P:pectin catabolic process"/>
    <property type="evidence" value="ECO:0007669"/>
    <property type="project" value="UniProtKB-UniRule"/>
</dbReference>
<feature type="chain" id="PRO_5041018047" description="Pectinesterase" evidence="11">
    <location>
        <begin position="20"/>
        <end position="350"/>
    </location>
</feature>
<reference evidence="13" key="1">
    <citation type="submission" date="2022-11" db="EMBL/GenBank/DDBJ databases">
        <title>Genome Resource of Sclerotinia nivalis Strain SnTB1, a Plant Pathogen Isolated from American Ginseng.</title>
        <authorList>
            <person name="Fan S."/>
        </authorList>
    </citation>
    <scope>NUCLEOTIDE SEQUENCE</scope>
    <source>
        <strain evidence="13">SnTB1</strain>
    </source>
</reference>
<comment type="caution">
    <text evidence="13">The sequence shown here is derived from an EMBL/GenBank/DDBJ whole genome shotgun (WGS) entry which is preliminary data.</text>
</comment>
<evidence type="ECO:0000313" key="13">
    <source>
        <dbReference type="EMBL" id="KAJ8064793.1"/>
    </source>
</evidence>
<dbReference type="EMBL" id="JAPEIS010000007">
    <property type="protein sequence ID" value="KAJ8064793.1"/>
    <property type="molecule type" value="Genomic_DNA"/>
</dbReference>
<dbReference type="InterPro" id="IPR000070">
    <property type="entry name" value="Pectinesterase_cat"/>
</dbReference>
<evidence type="ECO:0000256" key="10">
    <source>
        <dbReference type="PROSITE-ProRule" id="PRU10040"/>
    </source>
</evidence>
<name>A0A9X0AM08_9HELO</name>
<evidence type="ECO:0000256" key="1">
    <source>
        <dbReference type="ARBA" id="ARBA00004613"/>
    </source>
</evidence>
<dbReference type="Pfam" id="PF01095">
    <property type="entry name" value="Pectinesterase"/>
    <property type="match status" value="1"/>
</dbReference>
<keyword evidence="14" id="KW-1185">Reference proteome</keyword>
<proteinExistence type="inferred from homology"/>
<evidence type="ECO:0000256" key="11">
    <source>
        <dbReference type="RuleBase" id="RU000589"/>
    </source>
</evidence>
<evidence type="ECO:0000256" key="4">
    <source>
        <dbReference type="ARBA" id="ARBA00013229"/>
    </source>
</evidence>
<organism evidence="13 14">
    <name type="scientific">Sclerotinia nivalis</name>
    <dbReference type="NCBI Taxonomy" id="352851"/>
    <lineage>
        <taxon>Eukaryota</taxon>
        <taxon>Fungi</taxon>
        <taxon>Dikarya</taxon>
        <taxon>Ascomycota</taxon>
        <taxon>Pezizomycotina</taxon>
        <taxon>Leotiomycetes</taxon>
        <taxon>Helotiales</taxon>
        <taxon>Sclerotiniaceae</taxon>
        <taxon>Sclerotinia</taxon>
    </lineage>
</organism>
<keyword evidence="11" id="KW-0961">Cell wall biogenesis/degradation</keyword>
<dbReference type="Gene3D" id="2.160.20.10">
    <property type="entry name" value="Single-stranded right-handed beta-helix, Pectin lyase-like"/>
    <property type="match status" value="1"/>
</dbReference>
<feature type="active site" evidence="10">
    <location>
        <position position="199"/>
    </location>
</feature>
<keyword evidence="6 11" id="KW-0732">Signal</keyword>
<sequence length="350" mass="38622">MRSFAILSLAASLLGSVSASPTLLNRSNSFNRTVAPCDAIVVDQTGKIDGSYTTVQAGINALDANTTDNQYLFIAPGTYFEQVYLPPLVSNLTIQGYTEDARDYHGNQATITYNLALINTTSDDLTATFRAHNTNTKVYNLIIENTFGHINSNGQNLALSSYATNVGFYATQFWGYQDTVLAESGFQLYSKCLIVGAIDFIFGEKALAWFEKNDIRTIGKGSITASGRSSADVNSWYVINNSNIANLNDTLTPYINYLGRPWRDFARVVFQNSYLGNNIASAGWQVWSTSTPQTDNVTFVEFNNWGPGSQWMEGVPRAIFSSQMNGAIDITTVLGPTYYSEFYYDATYMV</sequence>
<comment type="similarity">
    <text evidence="3">Belongs to the pectinesterase family.</text>
</comment>
<evidence type="ECO:0000256" key="9">
    <source>
        <dbReference type="ARBA" id="ARBA00047928"/>
    </source>
</evidence>
<protein>
    <recommendedName>
        <fullName evidence="4 11">Pectinesterase</fullName>
        <ecNumber evidence="4 11">3.1.1.11</ecNumber>
    </recommendedName>
</protein>
<feature type="signal peptide" evidence="11">
    <location>
        <begin position="1"/>
        <end position="19"/>
    </location>
</feature>
<evidence type="ECO:0000256" key="3">
    <source>
        <dbReference type="ARBA" id="ARBA00008891"/>
    </source>
</evidence>
<dbReference type="EC" id="3.1.1.11" evidence="4 11"/>
<dbReference type="SUPFAM" id="SSF51126">
    <property type="entry name" value="Pectin lyase-like"/>
    <property type="match status" value="1"/>
</dbReference>
<dbReference type="InterPro" id="IPR011050">
    <property type="entry name" value="Pectin_lyase_fold/virulence"/>
</dbReference>
<dbReference type="PANTHER" id="PTHR31321">
    <property type="entry name" value="ACYL-COA THIOESTER HYDROLASE YBHC-RELATED"/>
    <property type="match status" value="1"/>
</dbReference>
<dbReference type="PROSITE" id="PS00503">
    <property type="entry name" value="PECTINESTERASE_2"/>
    <property type="match status" value="1"/>
</dbReference>
<dbReference type="InterPro" id="IPR033131">
    <property type="entry name" value="Pectinesterase_Asp_AS"/>
</dbReference>
<dbReference type="AlphaFoldDB" id="A0A9X0AM08"/>
<comment type="function">
    <text evidence="11">Involved in maceration and soft-rotting of plant tissue.</text>
</comment>
<dbReference type="InterPro" id="IPR012334">
    <property type="entry name" value="Pectin_lyas_fold"/>
</dbReference>
<evidence type="ECO:0000256" key="2">
    <source>
        <dbReference type="ARBA" id="ARBA00005184"/>
    </source>
</evidence>
<dbReference type="GO" id="GO:0042545">
    <property type="term" value="P:cell wall modification"/>
    <property type="evidence" value="ECO:0007669"/>
    <property type="project" value="UniProtKB-UniRule"/>
</dbReference>
<feature type="domain" description="Pectinesterase catalytic" evidence="12">
    <location>
        <begin position="40"/>
        <end position="315"/>
    </location>
</feature>
<keyword evidence="7 11" id="KW-0378">Hydrolase</keyword>
<evidence type="ECO:0000256" key="5">
    <source>
        <dbReference type="ARBA" id="ARBA00022525"/>
    </source>
</evidence>
<dbReference type="GO" id="GO:0030599">
    <property type="term" value="F:pectinesterase activity"/>
    <property type="evidence" value="ECO:0007669"/>
    <property type="project" value="UniProtKB-UniRule"/>
</dbReference>
<dbReference type="FunFam" id="2.160.20.10:FF:000014">
    <property type="entry name" value="Pectinesterase"/>
    <property type="match status" value="1"/>
</dbReference>
<keyword evidence="8 11" id="KW-0063">Aspartyl esterase</keyword>
<gene>
    <name evidence="13" type="ORF">OCU04_007103</name>
</gene>
<dbReference type="Proteomes" id="UP001152300">
    <property type="component" value="Unassembled WGS sequence"/>
</dbReference>
<comment type="pathway">
    <text evidence="2 11">Glycan metabolism; pectin degradation; 2-dehydro-3-deoxy-D-gluconate from pectin: step 1/5.</text>
</comment>
<dbReference type="OrthoDB" id="1546079at2759"/>
<comment type="catalytic activity">
    <reaction evidence="9 11">
        <text>[(1-&gt;4)-alpha-D-galacturonosyl methyl ester](n) + n H2O = [(1-&gt;4)-alpha-D-galacturonosyl](n) + n methanol + n H(+)</text>
        <dbReference type="Rhea" id="RHEA:22380"/>
        <dbReference type="Rhea" id="RHEA-COMP:14570"/>
        <dbReference type="Rhea" id="RHEA-COMP:14573"/>
        <dbReference type="ChEBI" id="CHEBI:15377"/>
        <dbReference type="ChEBI" id="CHEBI:15378"/>
        <dbReference type="ChEBI" id="CHEBI:17790"/>
        <dbReference type="ChEBI" id="CHEBI:140522"/>
        <dbReference type="ChEBI" id="CHEBI:140523"/>
        <dbReference type="EC" id="3.1.1.11"/>
    </reaction>
</comment>
<evidence type="ECO:0000313" key="14">
    <source>
        <dbReference type="Proteomes" id="UP001152300"/>
    </source>
</evidence>
<dbReference type="GO" id="GO:0005576">
    <property type="term" value="C:extracellular region"/>
    <property type="evidence" value="ECO:0007669"/>
    <property type="project" value="UniProtKB-SubCell"/>
</dbReference>
<dbReference type="PANTHER" id="PTHR31321:SF127">
    <property type="entry name" value="PECTINESTERASE"/>
    <property type="match status" value="1"/>
</dbReference>
<accession>A0A9X0AM08</accession>